<gene>
    <name evidence="3" type="ordered locus">Ddes_0397</name>
</gene>
<accession>B8J3S5</accession>
<evidence type="ECO:0000313" key="3">
    <source>
        <dbReference type="EMBL" id="ACL48310.1"/>
    </source>
</evidence>
<proteinExistence type="predicted"/>
<dbReference type="eggNOG" id="COG0438">
    <property type="taxonomic scope" value="Bacteria"/>
</dbReference>
<evidence type="ECO:0000259" key="2">
    <source>
        <dbReference type="Pfam" id="PF13439"/>
    </source>
</evidence>
<dbReference type="STRING" id="525146.Ddes_0397"/>
<dbReference type="HOGENOM" id="CLU_009583_0_0_7"/>
<sequence>MNIIIDGHALGTLGGIERVVCDLASAMVRRGHQVTIFISEPLPARLMYPVDERVHFIVYTHNGRQGHLARFRQQVLSCSPDVCISPAADRRHLSWCAALWNSGVPLVISEHSTPEDVEGRIWNRAERLAVMTAADAIHMLRPSCLPSLPDSLRGKARVIPNAVNLPVLQRPPKDHPAIVSMGRLERDKQNHILIDAFAMLAQDFPQWHLDIWGVGPEQKRLEKQIQRLGVGNNAHIRGLTTKPEECYALADLLCQPSRHEAFPGAVVESMAARLPVVGFAQCPGVNELVRHGETGLLAPKMSAESLAETLRPLMQSAAIREKMGNKGGEAAIPYSPKIVYDAWEALLQDVILSQGKTNLQEAAFSSRIHDGQESQKMLRLLQHCMARPNVLVADGKLLRRLVFSSPWLTRRLRPFYDWLKGLCR</sequence>
<reference evidence="3" key="1">
    <citation type="submission" date="2009-01" db="EMBL/GenBank/DDBJ databases">
        <title>Complete sequence of Desulfovibrio desulfuricans subsp. desulfuricans str. ATCC 27774.</title>
        <authorList>
            <consortium name="US DOE Joint Genome Institute"/>
            <person name="Lucas S."/>
            <person name="Copeland A."/>
            <person name="Lapidus A."/>
            <person name="Glavina del Rio T."/>
            <person name="Tice H."/>
            <person name="Bruce D."/>
            <person name="Goodwin L."/>
            <person name="Pitluck S."/>
            <person name="Sims D."/>
            <person name="Lu M."/>
            <person name="Kiss H."/>
            <person name="Meineke L."/>
            <person name="Brettin T."/>
            <person name="Detter J.C."/>
            <person name="Han C."/>
            <person name="Larimer F."/>
            <person name="Land M."/>
            <person name="Hauser L."/>
            <person name="Kyrpides N."/>
            <person name="Ovchinnikova G."/>
            <person name="Hazen T.C."/>
        </authorList>
    </citation>
    <scope>NUCLEOTIDE SEQUENCE [LARGE SCALE GENOMIC DNA]</scope>
    <source>
        <strain evidence="3">ATCC 27774</strain>
    </source>
</reference>
<dbReference type="KEGG" id="dds:Ddes_0397"/>
<dbReference type="EMBL" id="CP001358">
    <property type="protein sequence ID" value="ACL48310.1"/>
    <property type="molecule type" value="Genomic_DNA"/>
</dbReference>
<dbReference type="Gene3D" id="3.40.50.2000">
    <property type="entry name" value="Glycogen Phosphorylase B"/>
    <property type="match status" value="2"/>
</dbReference>
<dbReference type="InterPro" id="IPR028098">
    <property type="entry name" value="Glyco_trans_4-like_N"/>
</dbReference>
<dbReference type="InterPro" id="IPR001296">
    <property type="entry name" value="Glyco_trans_1"/>
</dbReference>
<organism evidence="3">
    <name type="scientific">Desulfovibrio desulfuricans (strain ATCC 27774 / DSM 6949 / MB)</name>
    <dbReference type="NCBI Taxonomy" id="525146"/>
    <lineage>
        <taxon>Bacteria</taxon>
        <taxon>Pseudomonadati</taxon>
        <taxon>Thermodesulfobacteriota</taxon>
        <taxon>Desulfovibrionia</taxon>
        <taxon>Desulfovibrionales</taxon>
        <taxon>Desulfovibrionaceae</taxon>
        <taxon>Desulfovibrio</taxon>
    </lineage>
</organism>
<protein>
    <submittedName>
        <fullName evidence="3">Glycosyl transferase group 1</fullName>
    </submittedName>
</protein>
<name>B8J3S5_DESDA</name>
<evidence type="ECO:0000259" key="1">
    <source>
        <dbReference type="Pfam" id="PF00534"/>
    </source>
</evidence>
<dbReference type="AlphaFoldDB" id="B8J3S5"/>
<dbReference type="CAZy" id="GT4">
    <property type="family name" value="Glycosyltransferase Family 4"/>
</dbReference>
<dbReference type="Pfam" id="PF13439">
    <property type="entry name" value="Glyco_transf_4"/>
    <property type="match status" value="1"/>
</dbReference>
<feature type="domain" description="Glycosyl transferase family 1" evidence="1">
    <location>
        <begin position="171"/>
        <end position="327"/>
    </location>
</feature>
<dbReference type="Pfam" id="PF00534">
    <property type="entry name" value="Glycos_transf_1"/>
    <property type="match status" value="1"/>
</dbReference>
<dbReference type="PANTHER" id="PTHR12526">
    <property type="entry name" value="GLYCOSYLTRANSFERASE"/>
    <property type="match status" value="1"/>
</dbReference>
<dbReference type="SUPFAM" id="SSF53756">
    <property type="entry name" value="UDP-Glycosyltransferase/glycogen phosphorylase"/>
    <property type="match status" value="1"/>
</dbReference>
<dbReference type="GO" id="GO:0016757">
    <property type="term" value="F:glycosyltransferase activity"/>
    <property type="evidence" value="ECO:0007669"/>
    <property type="project" value="InterPro"/>
</dbReference>
<feature type="domain" description="Glycosyltransferase subfamily 4-like N-terminal" evidence="2">
    <location>
        <begin position="14"/>
        <end position="165"/>
    </location>
</feature>
<keyword evidence="3" id="KW-0808">Transferase</keyword>